<feature type="signal peptide" evidence="1">
    <location>
        <begin position="1"/>
        <end position="24"/>
    </location>
</feature>
<dbReference type="EMBL" id="CYGY02000046">
    <property type="protein sequence ID" value="SIT45076.1"/>
    <property type="molecule type" value="Genomic_DNA"/>
</dbReference>
<evidence type="ECO:0000256" key="1">
    <source>
        <dbReference type="SAM" id="SignalP"/>
    </source>
</evidence>
<gene>
    <name evidence="2" type="ORF">BN2476_460021</name>
</gene>
<dbReference type="AlphaFoldDB" id="A0A1N7SCH8"/>
<dbReference type="Proteomes" id="UP000195569">
    <property type="component" value="Unassembled WGS sequence"/>
</dbReference>
<reference evidence="2" key="1">
    <citation type="submission" date="2016-12" db="EMBL/GenBank/DDBJ databases">
        <authorList>
            <person name="Moulin L."/>
        </authorList>
    </citation>
    <scope>NUCLEOTIDE SEQUENCE [LARGE SCALE GENOMIC DNA]</scope>
    <source>
        <strain evidence="2">STM 7183</strain>
    </source>
</reference>
<evidence type="ECO:0000313" key="3">
    <source>
        <dbReference type="Proteomes" id="UP000195569"/>
    </source>
</evidence>
<organism evidence="2 3">
    <name type="scientific">Paraburkholderia piptadeniae</name>
    <dbReference type="NCBI Taxonomy" id="1701573"/>
    <lineage>
        <taxon>Bacteria</taxon>
        <taxon>Pseudomonadati</taxon>
        <taxon>Pseudomonadota</taxon>
        <taxon>Betaproteobacteria</taxon>
        <taxon>Burkholderiales</taxon>
        <taxon>Burkholderiaceae</taxon>
        <taxon>Paraburkholderia</taxon>
    </lineage>
</organism>
<feature type="chain" id="PRO_5012207675" evidence="1">
    <location>
        <begin position="25"/>
        <end position="95"/>
    </location>
</feature>
<dbReference type="RefSeq" id="WP_087736492.1">
    <property type="nucleotide sequence ID" value="NZ_CYGY02000046.1"/>
</dbReference>
<accession>A0A1N7SCH8</accession>
<keyword evidence="3" id="KW-1185">Reference proteome</keyword>
<keyword evidence="1" id="KW-0732">Signal</keyword>
<evidence type="ECO:0000313" key="2">
    <source>
        <dbReference type="EMBL" id="SIT45076.1"/>
    </source>
</evidence>
<dbReference type="PROSITE" id="PS51257">
    <property type="entry name" value="PROKAR_LIPOPROTEIN"/>
    <property type="match status" value="1"/>
</dbReference>
<protein>
    <submittedName>
        <fullName evidence="2">Uncharacterized protein</fullName>
    </submittedName>
</protein>
<comment type="caution">
    <text evidence="2">The sequence shown here is derived from an EMBL/GenBank/DDBJ whole genome shotgun (WGS) entry which is preliminary data.</text>
</comment>
<name>A0A1N7SCH8_9BURK</name>
<sequence>MSKRAIVLAAVGLAAACASTTAAAHVGVGVYLGPPAPVYGPPPVYYAPPPPVVYAPPPPVYYGGYRGDYWRGPRWYGHDQWRHRGWERHHGHGRW</sequence>
<proteinExistence type="predicted"/>